<sequence>MAHMDDLIDTARDKAGDFLNADNRDWKHVALGAVLVVGFAASVTILAKEAAPDPSSRALFRRVKKEVRAGNLLLPAVFSANTLSALRVWNAPARHGKTTAMGLWALAQTANAWWLAARPQNRWSQIGAAMASAGLAAAFAYEARRLKVDAAVDPASQANSLIKQP</sequence>
<protein>
    <recommendedName>
        <fullName evidence="4">TspO protein</fullName>
    </recommendedName>
</protein>
<accession>A0ABN0YCS7</accession>
<dbReference type="Proteomes" id="UP001500791">
    <property type="component" value="Unassembled WGS sequence"/>
</dbReference>
<evidence type="ECO:0000256" key="1">
    <source>
        <dbReference type="SAM" id="Phobius"/>
    </source>
</evidence>
<dbReference type="RefSeq" id="WP_167176826.1">
    <property type="nucleotide sequence ID" value="NZ_BAAAEJ010000007.1"/>
</dbReference>
<proteinExistence type="predicted"/>
<dbReference type="EMBL" id="BAAAEJ010000007">
    <property type="protein sequence ID" value="GAA0391235.1"/>
    <property type="molecule type" value="Genomic_DNA"/>
</dbReference>
<gene>
    <name evidence="2" type="ORF">GCM10009093_17330</name>
</gene>
<keyword evidence="1" id="KW-1133">Transmembrane helix</keyword>
<reference evidence="2 3" key="1">
    <citation type="journal article" date="2019" name="Int. J. Syst. Evol. Microbiol.">
        <title>The Global Catalogue of Microorganisms (GCM) 10K type strain sequencing project: providing services to taxonomists for standard genome sequencing and annotation.</title>
        <authorList>
            <consortium name="The Broad Institute Genomics Platform"/>
            <consortium name="The Broad Institute Genome Sequencing Center for Infectious Disease"/>
            <person name="Wu L."/>
            <person name="Ma J."/>
        </authorList>
    </citation>
    <scope>NUCLEOTIDE SEQUENCE [LARGE SCALE GENOMIC DNA]</scope>
    <source>
        <strain evidence="2 3">JCM 13476</strain>
    </source>
</reference>
<evidence type="ECO:0008006" key="4">
    <source>
        <dbReference type="Google" id="ProtNLM"/>
    </source>
</evidence>
<feature type="transmembrane region" description="Helical" evidence="1">
    <location>
        <begin position="69"/>
        <end position="89"/>
    </location>
</feature>
<keyword evidence="1" id="KW-0812">Transmembrane</keyword>
<name>A0ABN0YCS7_9CAUL</name>
<keyword evidence="3" id="KW-1185">Reference proteome</keyword>
<evidence type="ECO:0000313" key="3">
    <source>
        <dbReference type="Proteomes" id="UP001500791"/>
    </source>
</evidence>
<keyword evidence="1" id="KW-0472">Membrane</keyword>
<feature type="transmembrane region" description="Helical" evidence="1">
    <location>
        <begin position="29"/>
        <end position="48"/>
    </location>
</feature>
<organism evidence="2 3">
    <name type="scientific">Brevundimonas terrae</name>
    <dbReference type="NCBI Taxonomy" id="363631"/>
    <lineage>
        <taxon>Bacteria</taxon>
        <taxon>Pseudomonadati</taxon>
        <taxon>Pseudomonadota</taxon>
        <taxon>Alphaproteobacteria</taxon>
        <taxon>Caulobacterales</taxon>
        <taxon>Caulobacteraceae</taxon>
        <taxon>Brevundimonas</taxon>
    </lineage>
</organism>
<comment type="caution">
    <text evidence="2">The sequence shown here is derived from an EMBL/GenBank/DDBJ whole genome shotgun (WGS) entry which is preliminary data.</text>
</comment>
<evidence type="ECO:0000313" key="2">
    <source>
        <dbReference type="EMBL" id="GAA0391235.1"/>
    </source>
</evidence>